<dbReference type="AlphaFoldDB" id="A0A426TS34"/>
<protein>
    <submittedName>
        <fullName evidence="3">Zinc-ribbon domain-containing protein</fullName>
    </submittedName>
</protein>
<feature type="domain" description="YokE-like PH" evidence="2">
    <location>
        <begin position="35"/>
        <end position="106"/>
    </location>
</feature>
<evidence type="ECO:0000313" key="3">
    <source>
        <dbReference type="EMBL" id="RRR66629.1"/>
    </source>
</evidence>
<evidence type="ECO:0000259" key="1">
    <source>
        <dbReference type="Pfam" id="PF13240"/>
    </source>
</evidence>
<sequence>MQDRDQLKEKLKRLQVINMTINAVLKYGLADVLFDDEIIEHLTLANFNKEMGALVLSDKRLFFLPYKKQNNVIEFDRTHISSASHSSGWISGQITLTISDITHQFNDVVDLDIGESFTKTLNRIGVKQNKANEATSMRSISDVLPAPSEKVEQLVNEGISALRKGEKDKAQNLLMAAIRLNRNHEQAWLWLSGAVSSDAERRKCLEMVLSINPQNHAAIKGLSLLPPPPPPPSPPEVSTHANHVQVITEIPSSSVHSPVRTEYCRHCGKSILVDSKFCSYCGQTLAPTTVIQHVIATQESAIPAPKPTPKKSTLGYGTLHIIASGAAEIIAEDIADAESVKSAILEAL</sequence>
<dbReference type="InterPro" id="IPR011990">
    <property type="entry name" value="TPR-like_helical_dom_sf"/>
</dbReference>
<dbReference type="InterPro" id="IPR026870">
    <property type="entry name" value="Zinc_ribbon_dom"/>
</dbReference>
<evidence type="ECO:0000313" key="4">
    <source>
        <dbReference type="Proteomes" id="UP000280307"/>
    </source>
</evidence>
<dbReference type="Gene3D" id="1.25.40.10">
    <property type="entry name" value="Tetratricopeptide repeat domain"/>
    <property type="match status" value="1"/>
</dbReference>
<accession>A0A426TS34</accession>
<dbReference type="Proteomes" id="UP000280307">
    <property type="component" value="Unassembled WGS sequence"/>
</dbReference>
<dbReference type="Pfam" id="PF14470">
    <property type="entry name" value="bPH_3"/>
    <property type="match status" value="1"/>
</dbReference>
<dbReference type="EMBL" id="RSAS01000837">
    <property type="protein sequence ID" value="RRR66629.1"/>
    <property type="molecule type" value="Genomic_DNA"/>
</dbReference>
<gene>
    <name evidence="3" type="ORF">EI684_20395</name>
</gene>
<name>A0A426TS34_9CHLR</name>
<evidence type="ECO:0000259" key="2">
    <source>
        <dbReference type="Pfam" id="PF14470"/>
    </source>
</evidence>
<reference evidence="3 4" key="1">
    <citation type="submission" date="2018-12" db="EMBL/GenBank/DDBJ databases">
        <title>Genome Sequence of Candidatus Viridilinea halotolerans isolated from saline sulfide-rich spring.</title>
        <authorList>
            <person name="Grouzdev D.S."/>
            <person name="Burganskaya E.I."/>
            <person name="Krutkina M.S."/>
            <person name="Sukhacheva M.V."/>
            <person name="Gorlenko V.M."/>
        </authorList>
    </citation>
    <scope>NUCLEOTIDE SEQUENCE [LARGE SCALE GENOMIC DNA]</scope>
    <source>
        <strain evidence="3">Chok-6</strain>
    </source>
</reference>
<organism evidence="3 4">
    <name type="scientific">Candidatus Viridilinea halotolerans</name>
    <dbReference type="NCBI Taxonomy" id="2491704"/>
    <lineage>
        <taxon>Bacteria</taxon>
        <taxon>Bacillati</taxon>
        <taxon>Chloroflexota</taxon>
        <taxon>Chloroflexia</taxon>
        <taxon>Chloroflexales</taxon>
        <taxon>Chloroflexineae</taxon>
        <taxon>Oscillochloridaceae</taxon>
        <taxon>Candidatus Viridilinea</taxon>
    </lineage>
</organism>
<dbReference type="Pfam" id="PF13240">
    <property type="entry name" value="Zn_Ribbon_1"/>
    <property type="match status" value="1"/>
</dbReference>
<dbReference type="SUPFAM" id="SSF48452">
    <property type="entry name" value="TPR-like"/>
    <property type="match status" value="1"/>
</dbReference>
<dbReference type="InterPro" id="IPR039519">
    <property type="entry name" value="YokE-like_PH"/>
</dbReference>
<comment type="caution">
    <text evidence="3">The sequence shown here is derived from an EMBL/GenBank/DDBJ whole genome shotgun (WGS) entry which is preliminary data.</text>
</comment>
<proteinExistence type="predicted"/>
<feature type="domain" description="Zinc-ribbon" evidence="1">
    <location>
        <begin position="263"/>
        <end position="284"/>
    </location>
</feature>